<dbReference type="RefSeq" id="WP_317725012.1">
    <property type="nucleotide sequence ID" value="NZ_AP026818.1"/>
</dbReference>
<keyword evidence="1" id="KW-0812">Transmembrane</keyword>
<dbReference type="EMBL" id="AP026818">
    <property type="protein sequence ID" value="BDR81053.1"/>
    <property type="molecule type" value="Genomic_DNA"/>
</dbReference>
<evidence type="ECO:0000313" key="3">
    <source>
        <dbReference type="Proteomes" id="UP001321763"/>
    </source>
</evidence>
<dbReference type="Proteomes" id="UP001321763">
    <property type="component" value="Chromosome"/>
</dbReference>
<gene>
    <name evidence="2" type="ORF">K234311028_12990</name>
</gene>
<protein>
    <submittedName>
        <fullName evidence="2">Uncharacterized protein</fullName>
    </submittedName>
</protein>
<keyword evidence="1" id="KW-0472">Membrane</keyword>
<keyword evidence="1" id="KW-1133">Transmembrane helix</keyword>
<proteinExistence type="predicted"/>
<accession>A0ABC8EBU6</accession>
<organism evidence="2 3">
    <name type="scientific">Clostridium tetani</name>
    <dbReference type="NCBI Taxonomy" id="1513"/>
    <lineage>
        <taxon>Bacteria</taxon>
        <taxon>Bacillati</taxon>
        <taxon>Bacillota</taxon>
        <taxon>Clostridia</taxon>
        <taxon>Eubacteriales</taxon>
        <taxon>Clostridiaceae</taxon>
        <taxon>Clostridium</taxon>
    </lineage>
</organism>
<reference evidence="2 3" key="1">
    <citation type="submission" date="2022-09" db="EMBL/GenBank/DDBJ databases">
        <title>complete genome sequences of Clostridium tetani str. KHSU-234311-028 isolated from soil.</title>
        <authorList>
            <person name="Sekizuka T."/>
            <person name="Shitada C."/>
            <person name="Takahashi M."/>
            <person name="Kuroda M."/>
        </authorList>
    </citation>
    <scope>NUCLEOTIDE SEQUENCE [LARGE SCALE GENOMIC DNA]</scope>
    <source>
        <strain evidence="2 3">KHSU-234311-028</strain>
    </source>
</reference>
<sequence>MLTTLLITNITITVALGIMVLKEIDKLKKDIEHTELSITVQTRKDAEKLGYDIADMKKELKEELKEHISKEFMAMTFRGIRIFK</sequence>
<name>A0ABC8EBU6_CLOTA</name>
<evidence type="ECO:0000313" key="2">
    <source>
        <dbReference type="EMBL" id="BDR81053.1"/>
    </source>
</evidence>
<dbReference type="AlphaFoldDB" id="A0ABC8EBU6"/>
<feature type="transmembrane region" description="Helical" evidence="1">
    <location>
        <begin position="6"/>
        <end position="24"/>
    </location>
</feature>
<evidence type="ECO:0000256" key="1">
    <source>
        <dbReference type="SAM" id="Phobius"/>
    </source>
</evidence>